<dbReference type="GO" id="GO:0016020">
    <property type="term" value="C:membrane"/>
    <property type="evidence" value="ECO:0007669"/>
    <property type="project" value="UniProtKB-SubCell"/>
</dbReference>
<evidence type="ECO:0000256" key="4">
    <source>
        <dbReference type="ARBA" id="ARBA00023136"/>
    </source>
</evidence>
<evidence type="ECO:0000256" key="3">
    <source>
        <dbReference type="ARBA" id="ARBA00022989"/>
    </source>
</evidence>
<evidence type="ECO:0000313" key="6">
    <source>
        <dbReference type="EMBL" id="CAE8683173.1"/>
    </source>
</evidence>
<feature type="transmembrane region" description="Helical" evidence="5">
    <location>
        <begin position="45"/>
        <end position="65"/>
    </location>
</feature>
<organism evidence="6 7">
    <name type="scientific">Polarella glacialis</name>
    <name type="common">Dinoflagellate</name>
    <dbReference type="NCBI Taxonomy" id="89957"/>
    <lineage>
        <taxon>Eukaryota</taxon>
        <taxon>Sar</taxon>
        <taxon>Alveolata</taxon>
        <taxon>Dinophyceae</taxon>
        <taxon>Suessiales</taxon>
        <taxon>Suessiaceae</taxon>
        <taxon>Polarella</taxon>
    </lineage>
</organism>
<gene>
    <name evidence="6" type="ORF">PGLA2088_LOCUS23323</name>
</gene>
<comment type="caution">
    <text evidence="6">The sequence shown here is derived from an EMBL/GenBank/DDBJ whole genome shotgun (WGS) entry which is preliminary data.</text>
</comment>
<evidence type="ECO:0000256" key="5">
    <source>
        <dbReference type="SAM" id="Phobius"/>
    </source>
</evidence>
<keyword evidence="4 5" id="KW-0472">Membrane</keyword>
<protein>
    <recommendedName>
        <fullName evidence="8">Sugar phosphate transporter domain-containing protein</fullName>
    </recommendedName>
</protein>
<evidence type="ECO:0008006" key="8">
    <source>
        <dbReference type="Google" id="ProtNLM"/>
    </source>
</evidence>
<name>A0A813JPD3_POLGL</name>
<keyword evidence="3 5" id="KW-1133">Transmembrane helix</keyword>
<dbReference type="Proteomes" id="UP000626109">
    <property type="component" value="Unassembled WGS sequence"/>
</dbReference>
<proteinExistence type="predicted"/>
<evidence type="ECO:0000256" key="1">
    <source>
        <dbReference type="ARBA" id="ARBA00004141"/>
    </source>
</evidence>
<dbReference type="InterPro" id="IPR050186">
    <property type="entry name" value="TPT_transporter"/>
</dbReference>
<dbReference type="EMBL" id="CAJNNW010026169">
    <property type="protein sequence ID" value="CAE8683173.1"/>
    <property type="molecule type" value="Genomic_DNA"/>
</dbReference>
<dbReference type="AlphaFoldDB" id="A0A813JPD3"/>
<accession>A0A813JPD3</accession>
<evidence type="ECO:0000313" key="7">
    <source>
        <dbReference type="Proteomes" id="UP000626109"/>
    </source>
</evidence>
<feature type="transmembrane region" description="Helical" evidence="5">
    <location>
        <begin position="12"/>
        <end position="33"/>
    </location>
</feature>
<evidence type="ECO:0000256" key="2">
    <source>
        <dbReference type="ARBA" id="ARBA00022692"/>
    </source>
</evidence>
<dbReference type="PANTHER" id="PTHR11132">
    <property type="entry name" value="SOLUTE CARRIER FAMILY 35"/>
    <property type="match status" value="1"/>
</dbReference>
<reference evidence="6" key="1">
    <citation type="submission" date="2021-02" db="EMBL/GenBank/DDBJ databases">
        <authorList>
            <person name="Dougan E. K."/>
            <person name="Rhodes N."/>
            <person name="Thang M."/>
            <person name="Chan C."/>
        </authorList>
    </citation>
    <scope>NUCLEOTIDE SEQUENCE</scope>
</reference>
<sequence>MSGAGLKLDVMTYITSQAPCSLAPLLVGVFVTWPPEVLTDFLAMWPLLLANAGLAFLLNVTIATLLKKLGTLTLIIIGILKDIVTIASPSFLFGDEISHQQCAGYTVALLGIAMWSHLKMRELAAPKEQVPLVPKSEKAAA</sequence>
<keyword evidence="2 5" id="KW-0812">Transmembrane</keyword>
<comment type="subcellular location">
    <subcellularLocation>
        <location evidence="1">Membrane</location>
        <topology evidence="1">Multi-pass membrane protein</topology>
    </subcellularLocation>
</comment>